<dbReference type="Pfam" id="PF04028">
    <property type="entry name" value="DUF374"/>
    <property type="match status" value="1"/>
</dbReference>
<proteinExistence type="predicted"/>
<dbReference type="AlphaFoldDB" id="A0A5C6EDY1"/>
<name>A0A5C6EDY1_9BACT</name>
<keyword evidence="4" id="KW-1185">Reference proteome</keyword>
<sequence>MKKIAAKWFGYAVGLIITILRRTCRYRYHHDPREQLDARGIGHAYASLHAQQLAGSMACERQLVAMVSRSADGEIVDPVLRFCGHIPVRGSTGGARKGGTTALNQMIRKVKEGKIATIAVDGPSGPRGQVSGGIAMLGKQTGAAVIPAVIIPSRRIIMKSTWDRLQFPLPFSRIDAYFGVPMFIDENESIESFTLRIERELQRLEKTYDPSEAAYLVPRKVQQQDGIQQQEVREPKAA</sequence>
<protein>
    <recommendedName>
        <fullName evidence="2">DUF374 domain-containing protein</fullName>
    </recommendedName>
</protein>
<dbReference type="EMBL" id="SJPY01000001">
    <property type="protein sequence ID" value="TWU45429.1"/>
    <property type="molecule type" value="Genomic_DNA"/>
</dbReference>
<reference evidence="3 4" key="1">
    <citation type="submission" date="2019-02" db="EMBL/GenBank/DDBJ databases">
        <title>Deep-cultivation of Planctomycetes and their phenomic and genomic characterization uncovers novel biology.</title>
        <authorList>
            <person name="Wiegand S."/>
            <person name="Jogler M."/>
            <person name="Boedeker C."/>
            <person name="Pinto D."/>
            <person name="Vollmers J."/>
            <person name="Rivas-Marin E."/>
            <person name="Kohn T."/>
            <person name="Peeters S.H."/>
            <person name="Heuer A."/>
            <person name="Rast P."/>
            <person name="Oberbeckmann S."/>
            <person name="Bunk B."/>
            <person name="Jeske O."/>
            <person name="Meyerdierks A."/>
            <person name="Storesund J.E."/>
            <person name="Kallscheuer N."/>
            <person name="Luecker S."/>
            <person name="Lage O.M."/>
            <person name="Pohl T."/>
            <person name="Merkel B.J."/>
            <person name="Hornburger P."/>
            <person name="Mueller R.-W."/>
            <person name="Bruemmer F."/>
            <person name="Labrenz M."/>
            <person name="Spormann A.M."/>
            <person name="Op Den Camp H."/>
            <person name="Overmann J."/>
            <person name="Amann R."/>
            <person name="Jetten M.S.M."/>
            <person name="Mascher T."/>
            <person name="Medema M.H."/>
            <person name="Devos D.P."/>
            <person name="Kaster A.-K."/>
            <person name="Ovreas L."/>
            <person name="Rohde M."/>
            <person name="Galperin M.Y."/>
            <person name="Jogler C."/>
        </authorList>
    </citation>
    <scope>NUCLEOTIDE SEQUENCE [LARGE SCALE GENOMIC DNA]</scope>
    <source>
        <strain evidence="3 4">Q31b</strain>
    </source>
</reference>
<dbReference type="CDD" id="cd07983">
    <property type="entry name" value="LPLAT_DUF374-like"/>
    <property type="match status" value="1"/>
</dbReference>
<dbReference type="Proteomes" id="UP000315471">
    <property type="component" value="Unassembled WGS sequence"/>
</dbReference>
<dbReference type="InterPro" id="IPR007172">
    <property type="entry name" value="DUF374"/>
</dbReference>
<evidence type="ECO:0000256" key="1">
    <source>
        <dbReference type="SAM" id="MobiDB-lite"/>
    </source>
</evidence>
<evidence type="ECO:0000313" key="4">
    <source>
        <dbReference type="Proteomes" id="UP000315471"/>
    </source>
</evidence>
<gene>
    <name evidence="3" type="ORF">Q31b_06010</name>
</gene>
<evidence type="ECO:0000259" key="2">
    <source>
        <dbReference type="Pfam" id="PF04028"/>
    </source>
</evidence>
<feature type="domain" description="DUF374" evidence="2">
    <location>
        <begin position="60"/>
        <end position="127"/>
    </location>
</feature>
<evidence type="ECO:0000313" key="3">
    <source>
        <dbReference type="EMBL" id="TWU45429.1"/>
    </source>
</evidence>
<accession>A0A5C6EDY1</accession>
<organism evidence="3 4">
    <name type="scientific">Novipirellula aureliae</name>
    <dbReference type="NCBI Taxonomy" id="2527966"/>
    <lineage>
        <taxon>Bacteria</taxon>
        <taxon>Pseudomonadati</taxon>
        <taxon>Planctomycetota</taxon>
        <taxon>Planctomycetia</taxon>
        <taxon>Pirellulales</taxon>
        <taxon>Pirellulaceae</taxon>
        <taxon>Novipirellula</taxon>
    </lineage>
</organism>
<comment type="caution">
    <text evidence="3">The sequence shown here is derived from an EMBL/GenBank/DDBJ whole genome shotgun (WGS) entry which is preliminary data.</text>
</comment>
<feature type="region of interest" description="Disordered" evidence="1">
    <location>
        <begin position="219"/>
        <end position="238"/>
    </location>
</feature>